<dbReference type="EMBL" id="LAVV01007763">
    <property type="protein sequence ID" value="KNZ54845.1"/>
    <property type="molecule type" value="Genomic_DNA"/>
</dbReference>
<dbReference type="Proteomes" id="UP000037035">
    <property type="component" value="Unassembled WGS sequence"/>
</dbReference>
<dbReference type="AlphaFoldDB" id="A0A0L6V403"/>
<protein>
    <submittedName>
        <fullName evidence="1">Uncharacterized protein</fullName>
    </submittedName>
</protein>
<evidence type="ECO:0000313" key="1">
    <source>
        <dbReference type="EMBL" id="KNZ54845.1"/>
    </source>
</evidence>
<organism evidence="1 2">
    <name type="scientific">Puccinia sorghi</name>
    <dbReference type="NCBI Taxonomy" id="27349"/>
    <lineage>
        <taxon>Eukaryota</taxon>
        <taxon>Fungi</taxon>
        <taxon>Dikarya</taxon>
        <taxon>Basidiomycota</taxon>
        <taxon>Pucciniomycotina</taxon>
        <taxon>Pucciniomycetes</taxon>
        <taxon>Pucciniales</taxon>
        <taxon>Pucciniaceae</taxon>
        <taxon>Puccinia</taxon>
    </lineage>
</organism>
<comment type="caution">
    <text evidence="1">The sequence shown here is derived from an EMBL/GenBank/DDBJ whole genome shotgun (WGS) entry which is preliminary data.</text>
</comment>
<keyword evidence="2" id="KW-1185">Reference proteome</keyword>
<name>A0A0L6V403_9BASI</name>
<gene>
    <name evidence="1" type="ORF">VP01_2835g3</name>
</gene>
<sequence>MIKEKQSILPCTVPYQQYTQAFDLLASGSVREEIQILKSLLLDDIMNSKKNSIRSNTLCPWISSFAPQLKIIDKLQMTWKEKELERFTQHQIACEAEFKSLYVGICLSCMSRQLTKLGKFAPAHMLLQTALCEINDPTLLSCHSFKELCIQVLLNQALCHLALRSLTKAKWVLYLLRASSRSLSLTFNNPKFLHSMLKSLFNDVPQVYDNIIASFPECCYQVNSLCPPNSSIQTIQSSFQTLGKILHPNQGGDTELMQRVCHFPLNEIMKW</sequence>
<proteinExistence type="predicted"/>
<dbReference type="STRING" id="27349.A0A0L6V403"/>
<dbReference type="VEuPathDB" id="FungiDB:VP01_2835g3"/>
<accession>A0A0L6V403</accession>
<evidence type="ECO:0000313" key="2">
    <source>
        <dbReference type="Proteomes" id="UP000037035"/>
    </source>
</evidence>
<dbReference type="OrthoDB" id="10250354at2759"/>
<reference evidence="1 2" key="1">
    <citation type="submission" date="2015-08" db="EMBL/GenBank/DDBJ databases">
        <title>Next Generation Sequencing and Analysis of the Genome of Puccinia sorghi L Schw, the Causal Agent of Maize Common Rust.</title>
        <authorList>
            <person name="Rochi L."/>
            <person name="Burguener G."/>
            <person name="Darino M."/>
            <person name="Turjanski A."/>
            <person name="Kreff E."/>
            <person name="Dieguez M.J."/>
            <person name="Sacco F."/>
        </authorList>
    </citation>
    <scope>NUCLEOTIDE SEQUENCE [LARGE SCALE GENOMIC DNA]</scope>
    <source>
        <strain evidence="1 2">RO10H11247</strain>
    </source>
</reference>